<protein>
    <submittedName>
        <fullName evidence="1">Uncharacterized protein</fullName>
    </submittedName>
</protein>
<reference evidence="1 2" key="1">
    <citation type="submission" date="2011-08" db="EMBL/GenBank/DDBJ databases">
        <authorList>
            <person name="Liu Z.J."/>
            <person name="Shi F.L."/>
            <person name="Lu J.Q."/>
            <person name="Li M."/>
            <person name="Wang Z.L."/>
        </authorList>
    </citation>
    <scope>NUCLEOTIDE SEQUENCE [LARGE SCALE GENOMIC DNA]</scope>
    <source>
        <strain evidence="1 2">USNM 41457</strain>
    </source>
</reference>
<evidence type="ECO:0000313" key="2">
    <source>
        <dbReference type="Proteomes" id="UP000003163"/>
    </source>
</evidence>
<reference evidence="2" key="2">
    <citation type="submission" date="2015-07" db="EMBL/GenBank/DDBJ databases">
        <title>Contrasting host-pathogen interactions and genome evolution in two generalist and specialist microsporidian pathogens of mosquitoes.</title>
        <authorList>
            <consortium name="The Broad Institute Genomics Platform"/>
            <consortium name="The Broad Institute Genome Sequencing Center for Infectious Disease"/>
            <person name="Cuomo C.A."/>
            <person name="Sanscrainte N.D."/>
            <person name="Goldberg J.M."/>
            <person name="Heiman D."/>
            <person name="Young S."/>
            <person name="Zeng Q."/>
            <person name="Becnel J.J."/>
            <person name="Birren B.W."/>
        </authorList>
    </citation>
    <scope>NUCLEOTIDE SEQUENCE [LARGE SCALE GENOMIC DNA]</scope>
    <source>
        <strain evidence="2">USNM 41457</strain>
    </source>
</reference>
<comment type="caution">
    <text evidence="1">The sequence shown here is derived from an EMBL/GenBank/DDBJ whole genome shotgun (WGS) entry which is preliminary data.</text>
</comment>
<sequence length="219" mass="26635">MSNTNPLEQLRRYHIKKYKKELENAFRDNVVYLNKNYKKIKKIYYSETGRKKTVIPSFNKTPKYFHFSACSEFVFIERECGLRYIPYIPGENTIQDITEFNEDEFKRPVIDFEFEISNRFIQFVFQKYTPEIFYSIKKKIENNIDLKSSEDKELESISKFLNITVQNIISRWESYFEENHVQIQRYQGKNIFSKYFCNICFSFDCSLHTKKTKSYVKRK</sequence>
<dbReference type="AlphaFoldDB" id="J9DIV3"/>
<dbReference type="VEuPathDB" id="MicrosporidiaDB:EDEG_00492"/>
<dbReference type="Proteomes" id="UP000003163">
    <property type="component" value="Unassembled WGS sequence"/>
</dbReference>
<organism evidence="1 2">
    <name type="scientific">Edhazardia aedis (strain USNM 41457)</name>
    <name type="common">Microsporidian parasite</name>
    <dbReference type="NCBI Taxonomy" id="1003232"/>
    <lineage>
        <taxon>Eukaryota</taxon>
        <taxon>Fungi</taxon>
        <taxon>Fungi incertae sedis</taxon>
        <taxon>Microsporidia</taxon>
        <taxon>Edhazardia</taxon>
    </lineage>
</organism>
<dbReference type="InParanoid" id="J9DIV3"/>
<keyword evidence="2" id="KW-1185">Reference proteome</keyword>
<evidence type="ECO:0000313" key="1">
    <source>
        <dbReference type="EMBL" id="EJW01307.1"/>
    </source>
</evidence>
<name>J9DIV3_EDHAE</name>
<dbReference type="EMBL" id="AFBI03000005">
    <property type="protein sequence ID" value="EJW01307.1"/>
    <property type="molecule type" value="Genomic_DNA"/>
</dbReference>
<dbReference type="HOGENOM" id="CLU_1261492_0_0_1"/>
<proteinExistence type="predicted"/>
<accession>J9DIV3</accession>
<gene>
    <name evidence="1" type="ORF">EDEG_00492</name>
</gene>